<protein>
    <submittedName>
        <fullName evidence="2">Uncharacterized protein</fullName>
    </submittedName>
</protein>
<sequence>MTAPKIRPLCTLNQVHLNQVGQTLATCSRVNPNPRRTAGASDLRPASGRRQQQHPRRRAWLTPLSATTSVVFDTLVHKVVTLRRANPGHFQRSPSHRSHRSQSRALSIQPLTTIGELRIIIEVPEIDTRIFAIQMLCRVWRLILKGGGSCGRCLQMEAVGGGWWTLELRASRDLLSAGR</sequence>
<evidence type="ECO:0000313" key="3">
    <source>
        <dbReference type="Proteomes" id="UP000182444"/>
    </source>
</evidence>
<feature type="region of interest" description="Disordered" evidence="1">
    <location>
        <begin position="86"/>
        <end position="105"/>
    </location>
</feature>
<evidence type="ECO:0000256" key="1">
    <source>
        <dbReference type="SAM" id="MobiDB-lite"/>
    </source>
</evidence>
<organism evidence="2 3">
    <name type="scientific">Yarrowia lipolytica</name>
    <name type="common">Candida lipolytica</name>
    <dbReference type="NCBI Taxonomy" id="4952"/>
    <lineage>
        <taxon>Eukaryota</taxon>
        <taxon>Fungi</taxon>
        <taxon>Dikarya</taxon>
        <taxon>Ascomycota</taxon>
        <taxon>Saccharomycotina</taxon>
        <taxon>Dipodascomycetes</taxon>
        <taxon>Dipodascales</taxon>
        <taxon>Dipodascales incertae sedis</taxon>
        <taxon>Yarrowia</taxon>
    </lineage>
</organism>
<feature type="region of interest" description="Disordered" evidence="1">
    <location>
        <begin position="28"/>
        <end position="57"/>
    </location>
</feature>
<dbReference type="RefSeq" id="XP_068137932.1">
    <property type="nucleotide sequence ID" value="XM_068281831.1"/>
</dbReference>
<dbReference type="GeneID" id="94582491"/>
<gene>
    <name evidence="2" type="ORF">YALI1_A16843g</name>
</gene>
<evidence type="ECO:0000313" key="2">
    <source>
        <dbReference type="EMBL" id="AOW00745.1"/>
    </source>
</evidence>
<name>A0A1D8N529_YARLL</name>
<reference evidence="2 3" key="1">
    <citation type="journal article" date="2016" name="PLoS ONE">
        <title>Sequence Assembly of Yarrowia lipolytica Strain W29/CLIB89 Shows Transposable Element Diversity.</title>
        <authorList>
            <person name="Magnan C."/>
            <person name="Yu J."/>
            <person name="Chang I."/>
            <person name="Jahn E."/>
            <person name="Kanomata Y."/>
            <person name="Wu J."/>
            <person name="Zeller M."/>
            <person name="Oakes M."/>
            <person name="Baldi P."/>
            <person name="Sandmeyer S."/>
        </authorList>
    </citation>
    <scope>NUCLEOTIDE SEQUENCE [LARGE SCALE GENOMIC DNA]</scope>
    <source>
        <strain evidence="3">CLIB89(W29)</strain>
    </source>
</reference>
<dbReference type="AlphaFoldDB" id="A0A1D8N529"/>
<accession>A0A1D8N529</accession>
<proteinExistence type="predicted"/>
<dbReference type="Proteomes" id="UP000182444">
    <property type="component" value="Chromosome 1A"/>
</dbReference>
<dbReference type="EMBL" id="CP017553">
    <property type="protein sequence ID" value="AOW00745.1"/>
    <property type="molecule type" value="Genomic_DNA"/>
</dbReference>
<dbReference type="VEuPathDB" id="FungiDB:YALI1_A16843g"/>